<evidence type="ECO:0000313" key="3">
    <source>
        <dbReference type="EMBL" id="OWJ55487.1"/>
    </source>
</evidence>
<dbReference type="Gene3D" id="3.90.79.10">
    <property type="entry name" value="Nucleoside Triphosphate Pyrophosphohydrolase"/>
    <property type="match status" value="1"/>
</dbReference>
<feature type="domain" description="Nudix hydrolase" evidence="2">
    <location>
        <begin position="31"/>
        <end position="166"/>
    </location>
</feature>
<evidence type="ECO:0000313" key="4">
    <source>
        <dbReference type="Proteomes" id="UP000196694"/>
    </source>
</evidence>
<dbReference type="EMBL" id="NCQP01000001">
    <property type="protein sequence ID" value="OWJ55487.1"/>
    <property type="molecule type" value="Genomic_DNA"/>
</dbReference>
<accession>A0A211YRQ5</accession>
<dbReference type="CDD" id="cd04673">
    <property type="entry name" value="NUDIX_ADPRase"/>
    <property type="match status" value="1"/>
</dbReference>
<dbReference type="InterPro" id="IPR020476">
    <property type="entry name" value="Nudix_hydrolase"/>
</dbReference>
<dbReference type="Pfam" id="PF00293">
    <property type="entry name" value="NUDIX"/>
    <property type="match status" value="1"/>
</dbReference>
<dbReference type="Proteomes" id="UP000196694">
    <property type="component" value="Unassembled WGS sequence"/>
</dbReference>
<dbReference type="GO" id="GO:0016787">
    <property type="term" value="F:hydrolase activity"/>
    <property type="evidence" value="ECO:0007669"/>
    <property type="project" value="UniProtKB-KW"/>
</dbReference>
<keyword evidence="1" id="KW-0378">Hydrolase</keyword>
<evidence type="ECO:0000259" key="2">
    <source>
        <dbReference type="PROSITE" id="PS51462"/>
    </source>
</evidence>
<evidence type="ECO:0000256" key="1">
    <source>
        <dbReference type="ARBA" id="ARBA00022801"/>
    </source>
</evidence>
<dbReference type="InterPro" id="IPR000086">
    <property type="entry name" value="NUDIX_hydrolase_dom"/>
</dbReference>
<dbReference type="SUPFAM" id="SSF55811">
    <property type="entry name" value="Nudix"/>
    <property type="match status" value="1"/>
</dbReference>
<sequence>MGRVGRAPYLAPWGSFSPTVVPPGVRPGRAVRGPVVGVGAIVPRDSGDGLEILLVRRRYPPFPGRWSLPGGHLEPGETILEAARRELLEETGVEAEPLGVAHIHELVAVGPGGLPEHYVIIDVLMRYLRGEPRGDSDAEEARFVPYREALRLPLTPGARVLLEMLPEILGSCTLKPIRTEALEEEPRAQE</sequence>
<organism evidence="3 4">
    <name type="scientific">Pyrodictium delaneyi</name>
    <dbReference type="NCBI Taxonomy" id="1273541"/>
    <lineage>
        <taxon>Archaea</taxon>
        <taxon>Thermoproteota</taxon>
        <taxon>Thermoprotei</taxon>
        <taxon>Desulfurococcales</taxon>
        <taxon>Pyrodictiaceae</taxon>
        <taxon>Pyrodictium</taxon>
    </lineage>
</organism>
<proteinExistence type="predicted"/>
<dbReference type="PANTHER" id="PTHR43736">
    <property type="entry name" value="ADP-RIBOSE PYROPHOSPHATASE"/>
    <property type="match status" value="1"/>
</dbReference>
<dbReference type="PROSITE" id="PS00893">
    <property type="entry name" value="NUDIX_BOX"/>
    <property type="match status" value="1"/>
</dbReference>
<reference evidence="3 4" key="1">
    <citation type="submission" date="2017-05" db="EMBL/GenBank/DDBJ databases">
        <title>The draft genome of the hyperthermophilic archaeon 'Pyrodictium delaneyi strain Hulk', an iron and nitrate reducer, reveals the capacity for sulfate reduction.</title>
        <authorList>
            <person name="Demey L.M."/>
            <person name="Miller C."/>
            <person name="Manzella M."/>
            <person name="Reguera G."/>
            <person name="Kashefi K."/>
        </authorList>
    </citation>
    <scope>NUCLEOTIDE SEQUENCE [LARGE SCALE GENOMIC DNA]</scope>
    <source>
        <strain evidence="3 4">Hulk</strain>
    </source>
</reference>
<protein>
    <recommendedName>
        <fullName evidence="2">Nudix hydrolase domain-containing protein</fullName>
    </recommendedName>
</protein>
<name>A0A211YRQ5_9CREN</name>
<dbReference type="InterPro" id="IPR015797">
    <property type="entry name" value="NUDIX_hydrolase-like_dom_sf"/>
</dbReference>
<dbReference type="PRINTS" id="PR00502">
    <property type="entry name" value="NUDIXFAMILY"/>
</dbReference>
<dbReference type="PANTHER" id="PTHR43736:SF1">
    <property type="entry name" value="DIHYDRONEOPTERIN TRIPHOSPHATE DIPHOSPHATASE"/>
    <property type="match status" value="1"/>
</dbReference>
<keyword evidence="4" id="KW-1185">Reference proteome</keyword>
<gene>
    <name evidence="3" type="ORF">Pdsh_01440</name>
</gene>
<dbReference type="AlphaFoldDB" id="A0A211YRQ5"/>
<dbReference type="PROSITE" id="PS51462">
    <property type="entry name" value="NUDIX"/>
    <property type="match status" value="1"/>
</dbReference>
<comment type="caution">
    <text evidence="3">The sequence shown here is derived from an EMBL/GenBank/DDBJ whole genome shotgun (WGS) entry which is preliminary data.</text>
</comment>
<dbReference type="InterPro" id="IPR020084">
    <property type="entry name" value="NUDIX_hydrolase_CS"/>
</dbReference>